<evidence type="ECO:0000256" key="2">
    <source>
        <dbReference type="ARBA" id="ARBA00023002"/>
    </source>
</evidence>
<dbReference type="EMBL" id="JBAWSY010000033">
    <property type="protein sequence ID" value="MEI4771930.1"/>
    <property type="molecule type" value="Genomic_DNA"/>
</dbReference>
<reference evidence="4 5" key="1">
    <citation type="submission" date="2024-01" db="EMBL/GenBank/DDBJ databases">
        <title>Seven novel Bacillus-like species.</title>
        <authorList>
            <person name="Liu G."/>
        </authorList>
    </citation>
    <scope>NUCLEOTIDE SEQUENCE [LARGE SCALE GENOMIC DNA]</scope>
    <source>
        <strain evidence="4 5">FJAT-51614</strain>
    </source>
</reference>
<evidence type="ECO:0000259" key="3">
    <source>
        <dbReference type="Pfam" id="PF00881"/>
    </source>
</evidence>
<sequence>MTHKSTTEQTISVQQAIESRHSIRQFIQQPIHQQDIENIFKLVRLSPSAWNLQPWRFHVVTDVDLKKKLEEAAYGQKQVTSAPAVIVVTSDMEDVLANIADTVHPGLSGERKEEEVANLSAFFNGMSVEERGQWGLTQTNIAFGILMTAVQGYGYASNPMLGFDQEKVRELLNLPKHVLFAGILPIGKPNGEGYPHHRFDIEKIVKFH</sequence>
<accession>A0ABU8FA86</accession>
<keyword evidence="2" id="KW-0560">Oxidoreductase</keyword>
<evidence type="ECO:0000256" key="1">
    <source>
        <dbReference type="ARBA" id="ARBA00007118"/>
    </source>
</evidence>
<gene>
    <name evidence="4" type="ORF">WAX74_20220</name>
</gene>
<evidence type="ECO:0000313" key="4">
    <source>
        <dbReference type="EMBL" id="MEI4771930.1"/>
    </source>
</evidence>
<dbReference type="SUPFAM" id="SSF55469">
    <property type="entry name" value="FMN-dependent nitroreductase-like"/>
    <property type="match status" value="1"/>
</dbReference>
<feature type="domain" description="Nitroreductase" evidence="3">
    <location>
        <begin position="17"/>
        <end position="188"/>
    </location>
</feature>
<protein>
    <submittedName>
        <fullName evidence="4">Nitroreductase family protein</fullName>
    </submittedName>
</protein>
<dbReference type="PANTHER" id="PTHR43673">
    <property type="entry name" value="NAD(P)H NITROREDUCTASE YDGI-RELATED"/>
    <property type="match status" value="1"/>
</dbReference>
<name>A0ABU8FA86_9BACI</name>
<dbReference type="RefSeq" id="WP_336499480.1">
    <property type="nucleotide sequence ID" value="NZ_JBAWSY010000033.1"/>
</dbReference>
<dbReference type="Gene3D" id="3.40.109.10">
    <property type="entry name" value="NADH Oxidase"/>
    <property type="match status" value="1"/>
</dbReference>
<evidence type="ECO:0000313" key="5">
    <source>
        <dbReference type="Proteomes" id="UP001364890"/>
    </source>
</evidence>
<dbReference type="Proteomes" id="UP001364890">
    <property type="component" value="Unassembled WGS sequence"/>
</dbReference>
<proteinExistence type="inferred from homology"/>
<dbReference type="InterPro" id="IPR000415">
    <property type="entry name" value="Nitroreductase-like"/>
</dbReference>
<comment type="caution">
    <text evidence="4">The sequence shown here is derived from an EMBL/GenBank/DDBJ whole genome shotgun (WGS) entry which is preliminary data.</text>
</comment>
<comment type="similarity">
    <text evidence="1">Belongs to the nitroreductase family.</text>
</comment>
<dbReference type="PANTHER" id="PTHR43673:SF10">
    <property type="entry name" value="NADH DEHYDROGENASE_NAD(P)H NITROREDUCTASE XCC3605-RELATED"/>
    <property type="match status" value="1"/>
</dbReference>
<organism evidence="4 5">
    <name type="scientific">Psychrobacillus mangrovi</name>
    <dbReference type="NCBI Taxonomy" id="3117745"/>
    <lineage>
        <taxon>Bacteria</taxon>
        <taxon>Bacillati</taxon>
        <taxon>Bacillota</taxon>
        <taxon>Bacilli</taxon>
        <taxon>Bacillales</taxon>
        <taxon>Bacillaceae</taxon>
        <taxon>Psychrobacillus</taxon>
    </lineage>
</organism>
<dbReference type="CDD" id="cd03370">
    <property type="entry name" value="nitroreductase"/>
    <property type="match status" value="1"/>
</dbReference>
<dbReference type="InterPro" id="IPR029479">
    <property type="entry name" value="Nitroreductase"/>
</dbReference>
<dbReference type="Pfam" id="PF00881">
    <property type="entry name" value="Nitroreductase"/>
    <property type="match status" value="1"/>
</dbReference>
<keyword evidence="5" id="KW-1185">Reference proteome</keyword>